<feature type="compositionally biased region" description="Low complexity" evidence="1">
    <location>
        <begin position="32"/>
        <end position="58"/>
    </location>
</feature>
<organism evidence="3 4">
    <name type="scientific">Methylobacterium aerolatum</name>
    <dbReference type="NCBI Taxonomy" id="418708"/>
    <lineage>
        <taxon>Bacteria</taxon>
        <taxon>Pseudomonadati</taxon>
        <taxon>Pseudomonadota</taxon>
        <taxon>Alphaproteobacteria</taxon>
        <taxon>Hyphomicrobiales</taxon>
        <taxon>Methylobacteriaceae</taxon>
        <taxon>Methylobacterium</taxon>
    </lineage>
</organism>
<dbReference type="InterPro" id="IPR010642">
    <property type="entry name" value="Invasion_prot_B"/>
</dbReference>
<protein>
    <submittedName>
        <fullName evidence="3">Invasion protein IalB</fullName>
    </submittedName>
</protein>
<reference evidence="3 4" key="1">
    <citation type="submission" date="2023-07" db="EMBL/GenBank/DDBJ databases">
        <title>Genomic Encyclopedia of Type Strains, Phase IV (KMG-IV): sequencing the most valuable type-strain genomes for metagenomic binning, comparative biology and taxonomic classification.</title>
        <authorList>
            <person name="Goeker M."/>
        </authorList>
    </citation>
    <scope>NUCLEOTIDE SEQUENCE [LARGE SCALE GENOMIC DNA]</scope>
    <source>
        <strain evidence="3 4">DSM 19013</strain>
    </source>
</reference>
<evidence type="ECO:0000313" key="3">
    <source>
        <dbReference type="EMBL" id="MDQ0445962.1"/>
    </source>
</evidence>
<gene>
    <name evidence="3" type="ORF">QO012_000440</name>
</gene>
<evidence type="ECO:0000256" key="1">
    <source>
        <dbReference type="SAM" id="MobiDB-lite"/>
    </source>
</evidence>
<proteinExistence type="predicted"/>
<feature type="signal peptide" evidence="2">
    <location>
        <begin position="1"/>
        <end position="27"/>
    </location>
</feature>
<sequence>MRTSTAIATGFCALLLGYGVTTVDAFAQAPAPTPAPAAGGHHSAPAKPAAVKHAAQKPAADKKAEPAKAAQQAPAEPPRDVTTRFENWTVNCAKKQQPTDPSNCVALIPVARDKTDQRKIVIMGVTKRGDAFTFFTHTPTGVDIKSGVEIQFEGRAPRHFDFGSCEPALCTVSAPLDNPLLDELLNVPQVSVAWTSLSVGQAKVAFATTGARPALEFLRAQ</sequence>
<dbReference type="Pfam" id="PF06776">
    <property type="entry name" value="IalB"/>
    <property type="match status" value="1"/>
</dbReference>
<name>A0ABU0HVP0_9HYPH</name>
<evidence type="ECO:0000256" key="2">
    <source>
        <dbReference type="SAM" id="SignalP"/>
    </source>
</evidence>
<evidence type="ECO:0000313" key="4">
    <source>
        <dbReference type="Proteomes" id="UP001231124"/>
    </source>
</evidence>
<dbReference type="Gene3D" id="2.60.40.1880">
    <property type="entry name" value="Invasion associated locus B (IalB) protein"/>
    <property type="match status" value="1"/>
</dbReference>
<dbReference type="InterPro" id="IPR038696">
    <property type="entry name" value="IalB_sf"/>
</dbReference>
<accession>A0ABU0HVP0</accession>
<feature type="chain" id="PRO_5046588668" evidence="2">
    <location>
        <begin position="28"/>
        <end position="221"/>
    </location>
</feature>
<dbReference type="EMBL" id="JAUSVP010000001">
    <property type="protein sequence ID" value="MDQ0445962.1"/>
    <property type="molecule type" value="Genomic_DNA"/>
</dbReference>
<keyword evidence="4" id="KW-1185">Reference proteome</keyword>
<comment type="caution">
    <text evidence="3">The sequence shown here is derived from an EMBL/GenBank/DDBJ whole genome shotgun (WGS) entry which is preliminary data.</text>
</comment>
<dbReference type="RefSeq" id="WP_238204630.1">
    <property type="nucleotide sequence ID" value="NZ_BPQE01000020.1"/>
</dbReference>
<dbReference type="Proteomes" id="UP001231124">
    <property type="component" value="Unassembled WGS sequence"/>
</dbReference>
<keyword evidence="2" id="KW-0732">Signal</keyword>
<feature type="region of interest" description="Disordered" evidence="1">
    <location>
        <begin position="32"/>
        <end position="81"/>
    </location>
</feature>